<organism evidence="1 2">
    <name type="scientific">Methanobrevibacter filiformis</name>
    <dbReference type="NCBI Taxonomy" id="55758"/>
    <lineage>
        <taxon>Archaea</taxon>
        <taxon>Methanobacteriati</taxon>
        <taxon>Methanobacteriota</taxon>
        <taxon>Methanomada group</taxon>
        <taxon>Methanobacteria</taxon>
        <taxon>Methanobacteriales</taxon>
        <taxon>Methanobacteriaceae</taxon>
        <taxon>Methanobrevibacter</taxon>
    </lineage>
</organism>
<protein>
    <submittedName>
        <fullName evidence="1">HpaII restriction endonuclease</fullName>
    </submittedName>
</protein>
<dbReference type="InterPro" id="IPR019062">
    <property type="entry name" value="Restrct_endonuc_II_HpaII"/>
</dbReference>
<keyword evidence="1" id="KW-0255">Endonuclease</keyword>
<evidence type="ECO:0000313" key="1">
    <source>
        <dbReference type="EMBL" id="KZX14370.1"/>
    </source>
</evidence>
<proteinExistence type="predicted"/>
<gene>
    <name evidence="1" type="ORF">MBFIL_08870</name>
</gene>
<reference evidence="1 2" key="1">
    <citation type="submission" date="2016-04" db="EMBL/GenBank/DDBJ databases">
        <title>Genome sequence of Methanobrevibacter filiformis DSM 11501.</title>
        <authorList>
            <person name="Poehlein A."/>
            <person name="Seedorf H."/>
            <person name="Daniel R."/>
        </authorList>
    </citation>
    <scope>NUCLEOTIDE SEQUENCE [LARGE SCALE GENOMIC DNA]</scope>
    <source>
        <strain evidence="1 2">DSM 11501</strain>
    </source>
</reference>
<keyword evidence="2" id="KW-1185">Reference proteome</keyword>
<dbReference type="PATRIC" id="fig|55758.3.peg.1003"/>
<dbReference type="Proteomes" id="UP000077066">
    <property type="component" value="Unassembled WGS sequence"/>
</dbReference>
<dbReference type="Pfam" id="PF09561">
    <property type="entry name" value="RE_HpaII"/>
    <property type="match status" value="1"/>
</dbReference>
<accession>A0A166CCM7</accession>
<comment type="caution">
    <text evidence="1">The sequence shown here is derived from an EMBL/GenBank/DDBJ whole genome shotgun (WGS) entry which is preliminary data.</text>
</comment>
<sequence>MNEKDPWTFNRGEWSEAYTFTKLLGEGKVYAADEKLDKIEDEFYPILKIIKKELEKQFIRDSNLNIVQVTDLEGNTQISMSVEKFLEISEKLLIIIKESKGSSFSIPTLESFFNDLGIIKFKSSSNDKSDLTMEIKDLGTLLSKEYNFSIKSELGSKPTLLNASKSTNFIYKIEGIEDYEINELMKITKKTDNKWLKIRIYNILEKINRKGYNLSFHEIENPHFSSNLKLIDSNLPFIVSQILLHFYSTEKISDIKSLTEFLINKNPLNLPNKDSELFYKTNIIELIKAAAFGMMPSKKWNKEYDVNGGILTVKKDGNVLCHHIFYNKKQLDEYLYRNTKLDTPSTKRYKQGDLYKLDSDNNYYFKLNCLCQNFTSCHFIFQCFSIHVNKYYLHV</sequence>
<dbReference type="REBASE" id="159254">
    <property type="entry name" value="Mfi11501ORF8880P"/>
</dbReference>
<dbReference type="EMBL" id="LWMT01000160">
    <property type="protein sequence ID" value="KZX14370.1"/>
    <property type="molecule type" value="Genomic_DNA"/>
</dbReference>
<name>A0A166CCM7_9EURY</name>
<keyword evidence="1" id="KW-0378">Hydrolase</keyword>
<dbReference type="GO" id="GO:0004519">
    <property type="term" value="F:endonuclease activity"/>
    <property type="evidence" value="ECO:0007669"/>
    <property type="project" value="UniProtKB-KW"/>
</dbReference>
<dbReference type="AlphaFoldDB" id="A0A166CCM7"/>
<keyword evidence="1" id="KW-0540">Nuclease</keyword>
<evidence type="ECO:0000313" key="2">
    <source>
        <dbReference type="Proteomes" id="UP000077066"/>
    </source>
</evidence>
<dbReference type="RefSeq" id="WP_066971893.1">
    <property type="nucleotide sequence ID" value="NZ_LWMT01000160.1"/>
</dbReference>
<dbReference type="STRING" id="55758.MBFIL_08870"/>